<feature type="transmembrane region" description="Helical" evidence="1">
    <location>
        <begin position="9"/>
        <end position="26"/>
    </location>
</feature>
<gene>
    <name evidence="3" type="ORF">MNBD_DELTA01-1053</name>
</gene>
<dbReference type="Pfam" id="PF01841">
    <property type="entry name" value="Transglut_core"/>
    <property type="match status" value="1"/>
</dbReference>
<feature type="transmembrane region" description="Helical" evidence="1">
    <location>
        <begin position="168"/>
        <end position="195"/>
    </location>
</feature>
<keyword evidence="1" id="KW-1133">Transmembrane helix</keyword>
<keyword evidence="3" id="KW-0645">Protease</keyword>
<dbReference type="Pfam" id="PF11992">
    <property type="entry name" value="TgpA_N"/>
    <property type="match status" value="1"/>
</dbReference>
<keyword evidence="1" id="KW-0472">Membrane</keyword>
<keyword evidence="3" id="KW-0378">Hydrolase</keyword>
<dbReference type="Pfam" id="PF13559">
    <property type="entry name" value="DUF4129"/>
    <property type="match status" value="1"/>
</dbReference>
<feature type="transmembrane region" description="Helical" evidence="1">
    <location>
        <begin position="81"/>
        <end position="98"/>
    </location>
</feature>
<evidence type="ECO:0000256" key="1">
    <source>
        <dbReference type="SAM" id="Phobius"/>
    </source>
</evidence>
<protein>
    <submittedName>
        <fullName evidence="3">FIG001454: Transglutaminase-like enzymes, putative cysteine proteases</fullName>
    </submittedName>
</protein>
<feature type="transmembrane region" description="Helical" evidence="1">
    <location>
        <begin position="32"/>
        <end position="50"/>
    </location>
</feature>
<dbReference type="InterPro" id="IPR002931">
    <property type="entry name" value="Transglutaminase-like"/>
</dbReference>
<reference evidence="3" key="1">
    <citation type="submission" date="2018-06" db="EMBL/GenBank/DDBJ databases">
        <authorList>
            <person name="Zhirakovskaya E."/>
        </authorList>
    </citation>
    <scope>NUCLEOTIDE SEQUENCE</scope>
</reference>
<dbReference type="AlphaFoldDB" id="A0A3B0QW52"/>
<proteinExistence type="predicted"/>
<dbReference type="InterPro" id="IPR025403">
    <property type="entry name" value="TgpA-like_C"/>
</dbReference>
<dbReference type="GO" id="GO:0008233">
    <property type="term" value="F:peptidase activity"/>
    <property type="evidence" value="ECO:0007669"/>
    <property type="project" value="UniProtKB-KW"/>
</dbReference>
<dbReference type="PANTHER" id="PTHR42736">
    <property type="entry name" value="PROTEIN-GLUTAMINE GAMMA-GLUTAMYLTRANSFERASE"/>
    <property type="match status" value="1"/>
</dbReference>
<feature type="transmembrane region" description="Helical" evidence="1">
    <location>
        <begin position="129"/>
        <end position="147"/>
    </location>
</feature>
<dbReference type="Gene3D" id="3.10.620.30">
    <property type="match status" value="1"/>
</dbReference>
<accession>A0A3B0QW52</accession>
<keyword evidence="1" id="KW-0812">Transmembrane</keyword>
<dbReference type="InterPro" id="IPR021878">
    <property type="entry name" value="TgpA_N"/>
</dbReference>
<evidence type="ECO:0000259" key="2">
    <source>
        <dbReference type="SMART" id="SM00460"/>
    </source>
</evidence>
<feature type="transmembrane region" description="Helical" evidence="1">
    <location>
        <begin position="589"/>
        <end position="608"/>
    </location>
</feature>
<dbReference type="EMBL" id="UOEA01000067">
    <property type="protein sequence ID" value="VAV84411.1"/>
    <property type="molecule type" value="Genomic_DNA"/>
</dbReference>
<dbReference type="InterPro" id="IPR038765">
    <property type="entry name" value="Papain-like_cys_pep_sf"/>
</dbReference>
<name>A0A3B0QW52_9ZZZZ</name>
<dbReference type="InterPro" id="IPR052901">
    <property type="entry name" value="Bact_TGase-like"/>
</dbReference>
<organism evidence="3">
    <name type="scientific">hydrothermal vent metagenome</name>
    <dbReference type="NCBI Taxonomy" id="652676"/>
    <lineage>
        <taxon>unclassified sequences</taxon>
        <taxon>metagenomes</taxon>
        <taxon>ecological metagenomes</taxon>
    </lineage>
</organism>
<dbReference type="PANTHER" id="PTHR42736:SF1">
    <property type="entry name" value="PROTEIN-GLUTAMINE GAMMA-GLUTAMYLTRANSFERASE"/>
    <property type="match status" value="1"/>
</dbReference>
<dbReference type="SUPFAM" id="SSF54001">
    <property type="entry name" value="Cysteine proteinases"/>
    <property type="match status" value="1"/>
</dbReference>
<feature type="transmembrane region" description="Helical" evidence="1">
    <location>
        <begin position="107"/>
        <end position="123"/>
    </location>
</feature>
<feature type="domain" description="Transglutaminase-like" evidence="2">
    <location>
        <begin position="428"/>
        <end position="515"/>
    </location>
</feature>
<sequence>MHFHTYTTIIRVLLTLLGFAAISLVGELGQSFLLMIGVVTVISLAINVRYEVMIAPRIWNVLAVLILAGFIVNYITFSRDLMSSGAAFLAIMVALKLFDLRTVRDHLLLYMLVFLEIVIAAASTVSPAFFAILAAFVITSIWAMVLFNIRRDYEQWNGKNKIITRRGLLSPSFFLYTIAITSFSLVITLMLFFVIPRVGSGFFQRQSQNALNVPGFADELTLGSIGEGKGFGNIVMRVEFPGAAGPPVNLYIKGTTLDNYDGRNWRRSKNAKRKIEKTSGAVFLSGVETKGQIFNQLITLEPLNTNILFAASPWSRLSGNFKDITTDNSGTIYMPGKPFSRITYSVWSGMDGREQANLSAAQLERYLQLPTPEQEETGKIKAFATELATGEESKYKAARKIEDYLRHNFRYTLDPKKGDGRTPLSDFLFYAKEGFCEQYATSMVIMLRTLGVPARVVTGYVQGQWNDFGNYLLLRQRDTHSWVEAYLPYDFSGTADKGQSNSQRKMAWIRFDPTASQGLVTPVKSSRLALYIDAFKWRWTKNIVNYSLNDQIDTAITLKQRTNGLRSWFKSLFGKLPSLKDGASKGGQSLPLVIALILMGAALIIVVMNRGKSRSNLKTPAFYLEMLRILKKKGIEKSDFETPMEFAMRVNSKEVKKITELFQTRRYRETPLSSDELVELKTLIIKIKETKADTKTRAA</sequence>
<dbReference type="SMART" id="SM00460">
    <property type="entry name" value="TGc"/>
    <property type="match status" value="1"/>
</dbReference>
<dbReference type="GO" id="GO:0006508">
    <property type="term" value="P:proteolysis"/>
    <property type="evidence" value="ECO:0007669"/>
    <property type="project" value="UniProtKB-KW"/>
</dbReference>
<evidence type="ECO:0000313" key="3">
    <source>
        <dbReference type="EMBL" id="VAV84411.1"/>
    </source>
</evidence>
<feature type="transmembrane region" description="Helical" evidence="1">
    <location>
        <begin position="57"/>
        <end position="75"/>
    </location>
</feature>